<sequence length="588" mass="64812">MRKINSISFKLLMGISAMILLATTTLGILSYQFAKVELVNSGKLDLQHLVENSVSTLEIFNDQVESGSLTIEEAKEKAREVLIGPTVSNDGVISHDFSQSSFVYKKDGYLLAYDSNYIAQLHPVIPVGENKKDLQNAKGQYIVQDIVKAAKATSQEERFYEYAWKNTGETLERNKIVYLSYFEPWDWHIGIGAYEDEFYESLDKLLYVILGVTLIITIVGIISFYFITRNKLKSLQDITTSSLLIAKGDLHVKSLPESGDEIGQLGKAFNQMTEQLKSMISNMQVTSTNVSQSALELSALTEETNATSEEIGRAMNEITQGSVSQATDIESTSQKTEDLGVAIKNMNQQNQEMLKLTDDSTNAIELGKEKVRVLQSSNKESIQASDQISIGITNLYSSIKDIANIVTTIDSISQQTNLLALNASIEAARAGEYGKGFAVVADEVRKLAEETNKATSEIQHMISHIEKETETTVIAMANTSDITMKLDSAVTDTETQFNHISSTMNRIIEAVGQLNLEIEVVTNHSDSIVDSIQNVAAVAEQTAASSEEVLASIDEQTNVIGTIATSAQNLNELSETLQQMIQRFEKEK</sequence>
<evidence type="ECO:0000259" key="11">
    <source>
        <dbReference type="PROSITE" id="PS50885"/>
    </source>
</evidence>
<dbReference type="STRING" id="1547283.A9C19_17795"/>
<evidence type="ECO:0008006" key="14">
    <source>
        <dbReference type="Google" id="ProtNLM"/>
    </source>
</evidence>
<evidence type="ECO:0000256" key="7">
    <source>
        <dbReference type="ARBA" id="ARBA00029447"/>
    </source>
</evidence>
<gene>
    <name evidence="12" type="ORF">A9C19_17795</name>
</gene>
<dbReference type="InterPro" id="IPR003660">
    <property type="entry name" value="HAMP_dom"/>
</dbReference>
<keyword evidence="13" id="KW-1185">Reference proteome</keyword>
<dbReference type="SMART" id="SM00304">
    <property type="entry name" value="HAMP"/>
    <property type="match status" value="2"/>
</dbReference>
<dbReference type="InterPro" id="IPR004090">
    <property type="entry name" value="Chemotax_Me-accpt_rcpt"/>
</dbReference>
<reference evidence="12 13" key="1">
    <citation type="journal article" date="2016" name="Sci. Rep.">
        <title>Complete genome sequence and transcriptomic analysis of a novel marine strain Bacillus weihaiensis reveals the mechanism of brown algae degradation.</title>
        <authorList>
            <person name="Zhu Y."/>
            <person name="Chen P."/>
            <person name="Bao Y."/>
            <person name="Men Y."/>
            <person name="Zeng Y."/>
            <person name="Yang J."/>
            <person name="Sun J."/>
            <person name="Sun Y."/>
        </authorList>
    </citation>
    <scope>NUCLEOTIDE SEQUENCE [LARGE SCALE GENOMIC DNA]</scope>
    <source>
        <strain evidence="12 13">Alg07</strain>
    </source>
</reference>
<evidence type="ECO:0000313" key="13">
    <source>
        <dbReference type="Proteomes" id="UP000181936"/>
    </source>
</evidence>
<dbReference type="InterPro" id="IPR004089">
    <property type="entry name" value="MCPsignal_dom"/>
</dbReference>
<comment type="subcellular location">
    <subcellularLocation>
        <location evidence="1">Cell membrane</location>
        <topology evidence="1">Multi-pass membrane protein</topology>
    </subcellularLocation>
</comment>
<dbReference type="Gene3D" id="6.10.340.10">
    <property type="match status" value="1"/>
</dbReference>
<feature type="transmembrane region" description="Helical" evidence="9">
    <location>
        <begin position="205"/>
        <end position="227"/>
    </location>
</feature>
<dbReference type="Pfam" id="PF00672">
    <property type="entry name" value="HAMP"/>
    <property type="match status" value="1"/>
</dbReference>
<dbReference type="Pfam" id="PF00015">
    <property type="entry name" value="MCPsignal"/>
    <property type="match status" value="1"/>
</dbReference>
<evidence type="ECO:0000313" key="12">
    <source>
        <dbReference type="EMBL" id="APH06435.1"/>
    </source>
</evidence>
<evidence type="ECO:0000256" key="1">
    <source>
        <dbReference type="ARBA" id="ARBA00004651"/>
    </source>
</evidence>
<dbReference type="Gene3D" id="3.30.450.20">
    <property type="entry name" value="PAS domain"/>
    <property type="match status" value="1"/>
</dbReference>
<dbReference type="InterPro" id="IPR033480">
    <property type="entry name" value="sCache_2"/>
</dbReference>
<keyword evidence="3 9" id="KW-0812">Transmembrane</keyword>
<evidence type="ECO:0000256" key="6">
    <source>
        <dbReference type="ARBA" id="ARBA00023224"/>
    </source>
</evidence>
<dbReference type="PROSITE" id="PS50111">
    <property type="entry name" value="CHEMOTAXIS_TRANSDUC_2"/>
    <property type="match status" value="1"/>
</dbReference>
<dbReference type="Pfam" id="PF17200">
    <property type="entry name" value="sCache_2"/>
    <property type="match status" value="1"/>
</dbReference>
<evidence type="ECO:0000256" key="4">
    <source>
        <dbReference type="ARBA" id="ARBA00022989"/>
    </source>
</evidence>
<dbReference type="SUPFAM" id="SSF58104">
    <property type="entry name" value="Methyl-accepting chemotaxis protein (MCP) signaling domain"/>
    <property type="match status" value="1"/>
</dbReference>
<evidence type="ECO:0000256" key="8">
    <source>
        <dbReference type="PROSITE-ProRule" id="PRU00284"/>
    </source>
</evidence>
<name>A0A1L3MVS1_9BACI</name>
<feature type="domain" description="HAMP" evidence="11">
    <location>
        <begin position="229"/>
        <end position="281"/>
    </location>
</feature>
<evidence type="ECO:0000259" key="10">
    <source>
        <dbReference type="PROSITE" id="PS50111"/>
    </source>
</evidence>
<evidence type="ECO:0000256" key="5">
    <source>
        <dbReference type="ARBA" id="ARBA00023136"/>
    </source>
</evidence>
<feature type="transmembrane region" description="Helical" evidence="9">
    <location>
        <begin position="12"/>
        <end position="34"/>
    </location>
</feature>
<dbReference type="GO" id="GO:0007165">
    <property type="term" value="P:signal transduction"/>
    <property type="evidence" value="ECO:0007669"/>
    <property type="project" value="UniProtKB-KW"/>
</dbReference>
<dbReference type="GO" id="GO:0004888">
    <property type="term" value="F:transmembrane signaling receptor activity"/>
    <property type="evidence" value="ECO:0007669"/>
    <property type="project" value="InterPro"/>
</dbReference>
<keyword evidence="4 9" id="KW-1133">Transmembrane helix</keyword>
<dbReference type="PANTHER" id="PTHR32089">
    <property type="entry name" value="METHYL-ACCEPTING CHEMOTAXIS PROTEIN MCPB"/>
    <property type="match status" value="1"/>
</dbReference>
<keyword evidence="2" id="KW-1003">Cell membrane</keyword>
<protein>
    <recommendedName>
        <fullName evidence="14">Chemotaxis protein</fullName>
    </recommendedName>
</protein>
<keyword evidence="6 8" id="KW-0807">Transducer</keyword>
<feature type="domain" description="Methyl-accepting transducer" evidence="10">
    <location>
        <begin position="300"/>
        <end position="557"/>
    </location>
</feature>
<dbReference type="Gene3D" id="1.10.287.950">
    <property type="entry name" value="Methyl-accepting chemotaxis protein"/>
    <property type="match status" value="1"/>
</dbReference>
<dbReference type="PROSITE" id="PS50885">
    <property type="entry name" value="HAMP"/>
    <property type="match status" value="1"/>
</dbReference>
<dbReference type="Proteomes" id="UP000181936">
    <property type="component" value="Chromosome"/>
</dbReference>
<dbReference type="CDD" id="cd06225">
    <property type="entry name" value="HAMP"/>
    <property type="match status" value="1"/>
</dbReference>
<dbReference type="EMBL" id="CP016020">
    <property type="protein sequence ID" value="APH06435.1"/>
    <property type="molecule type" value="Genomic_DNA"/>
</dbReference>
<proteinExistence type="inferred from homology"/>
<keyword evidence="5 9" id="KW-0472">Membrane</keyword>
<dbReference type="SMART" id="SM01049">
    <property type="entry name" value="Cache_2"/>
    <property type="match status" value="1"/>
</dbReference>
<comment type="similarity">
    <text evidence="7">Belongs to the methyl-accepting chemotaxis (MCP) protein family.</text>
</comment>
<dbReference type="GO" id="GO:0005886">
    <property type="term" value="C:plasma membrane"/>
    <property type="evidence" value="ECO:0007669"/>
    <property type="project" value="UniProtKB-SubCell"/>
</dbReference>
<dbReference type="GO" id="GO:0006935">
    <property type="term" value="P:chemotaxis"/>
    <property type="evidence" value="ECO:0007669"/>
    <property type="project" value="InterPro"/>
</dbReference>
<dbReference type="PRINTS" id="PR00260">
    <property type="entry name" value="CHEMTRNSDUCR"/>
</dbReference>
<dbReference type="OrthoDB" id="9810264at2"/>
<organism evidence="12 13">
    <name type="scientific">Bacillus weihaiensis</name>
    <dbReference type="NCBI Taxonomy" id="1547283"/>
    <lineage>
        <taxon>Bacteria</taxon>
        <taxon>Bacillati</taxon>
        <taxon>Bacillota</taxon>
        <taxon>Bacilli</taxon>
        <taxon>Bacillales</taxon>
        <taxon>Bacillaceae</taxon>
        <taxon>Bacillus</taxon>
    </lineage>
</organism>
<dbReference type="KEGG" id="bwh:A9C19_17795"/>
<dbReference type="SMART" id="SM00283">
    <property type="entry name" value="MA"/>
    <property type="match status" value="1"/>
</dbReference>
<accession>A0A1L3MVS1</accession>
<dbReference type="PANTHER" id="PTHR32089:SF112">
    <property type="entry name" value="LYSOZYME-LIKE PROTEIN-RELATED"/>
    <property type="match status" value="1"/>
</dbReference>
<evidence type="ECO:0000256" key="3">
    <source>
        <dbReference type="ARBA" id="ARBA00022692"/>
    </source>
</evidence>
<evidence type="ECO:0000256" key="9">
    <source>
        <dbReference type="SAM" id="Phobius"/>
    </source>
</evidence>
<dbReference type="AlphaFoldDB" id="A0A1L3MVS1"/>
<evidence type="ECO:0000256" key="2">
    <source>
        <dbReference type="ARBA" id="ARBA00022475"/>
    </source>
</evidence>